<keyword evidence="2" id="KW-1185">Reference proteome</keyword>
<dbReference type="EMBL" id="JAKOGG010000454">
    <property type="protein sequence ID" value="MCS4558942.1"/>
    <property type="molecule type" value="Genomic_DNA"/>
</dbReference>
<sequence length="68" mass="7885">VNHLFFQVMALAQRTADHLVGVFHQVFQQLANFIFAGDRQSYSTPNAIRIHSPFQSKVNSFFRVNSRF</sequence>
<dbReference type="RefSeq" id="WP_238898735.1">
    <property type="nucleotide sequence ID" value="NZ_JAKOGG010000454.1"/>
</dbReference>
<protein>
    <submittedName>
        <fullName evidence="1">Uncharacterized protein</fullName>
    </submittedName>
</protein>
<organism evidence="1 2">
    <name type="scientific">Shewanella electrica</name>
    <dbReference type="NCBI Taxonomy" id="515560"/>
    <lineage>
        <taxon>Bacteria</taxon>
        <taxon>Pseudomonadati</taxon>
        <taxon>Pseudomonadota</taxon>
        <taxon>Gammaproteobacteria</taxon>
        <taxon>Alteromonadales</taxon>
        <taxon>Shewanellaceae</taxon>
        <taxon>Shewanella</taxon>
    </lineage>
</organism>
<feature type="non-terminal residue" evidence="1">
    <location>
        <position position="1"/>
    </location>
</feature>
<dbReference type="Proteomes" id="UP001201549">
    <property type="component" value="Unassembled WGS sequence"/>
</dbReference>
<reference evidence="2" key="1">
    <citation type="submission" date="2023-07" db="EMBL/GenBank/DDBJ databases">
        <title>Shewanella mangrovi sp. nov., an acetaldehyde- degrading bacterium isolated from mangrove sediment.</title>
        <authorList>
            <person name="Liu Y."/>
        </authorList>
    </citation>
    <scope>NUCLEOTIDE SEQUENCE [LARGE SCALE GENOMIC DNA]</scope>
    <source>
        <strain evidence="2">C32</strain>
    </source>
</reference>
<comment type="caution">
    <text evidence="1">The sequence shown here is derived from an EMBL/GenBank/DDBJ whole genome shotgun (WGS) entry which is preliminary data.</text>
</comment>
<evidence type="ECO:0000313" key="2">
    <source>
        <dbReference type="Proteomes" id="UP001201549"/>
    </source>
</evidence>
<evidence type="ECO:0000313" key="1">
    <source>
        <dbReference type="EMBL" id="MCS4558942.1"/>
    </source>
</evidence>
<gene>
    <name evidence="1" type="ORF">L9G74_21215</name>
</gene>
<accession>A0ABT2FRG9</accession>
<name>A0ABT2FRG9_9GAMM</name>
<proteinExistence type="predicted"/>